<name>A0A8B6CNT1_MYTGA</name>
<evidence type="ECO:0000313" key="2">
    <source>
        <dbReference type="EMBL" id="VDI06913.1"/>
    </source>
</evidence>
<accession>A0A8B6CNT1</accession>
<protein>
    <submittedName>
        <fullName evidence="2">Uncharacterized protein</fullName>
    </submittedName>
</protein>
<feature type="region of interest" description="Disordered" evidence="1">
    <location>
        <begin position="52"/>
        <end position="90"/>
    </location>
</feature>
<dbReference type="Proteomes" id="UP000596742">
    <property type="component" value="Unassembled WGS sequence"/>
</dbReference>
<dbReference type="EMBL" id="UYJE01001985">
    <property type="protein sequence ID" value="VDI06913.1"/>
    <property type="molecule type" value="Genomic_DNA"/>
</dbReference>
<comment type="caution">
    <text evidence="2">The sequence shown here is derived from an EMBL/GenBank/DDBJ whole genome shotgun (WGS) entry which is preliminary data.</text>
</comment>
<sequence>MTTSFKESLAKQKIAEEIQLICYRQMLVKMVDSSEMGWKEVYHKILRAQARAERKTKAEKAKKKRPTLYSRPTSTSSGNDTNGKASGRPRVCYKCYKPGH</sequence>
<evidence type="ECO:0000256" key="1">
    <source>
        <dbReference type="SAM" id="MobiDB-lite"/>
    </source>
</evidence>
<reference evidence="2" key="1">
    <citation type="submission" date="2018-11" db="EMBL/GenBank/DDBJ databases">
        <authorList>
            <person name="Alioto T."/>
            <person name="Alioto T."/>
        </authorList>
    </citation>
    <scope>NUCLEOTIDE SEQUENCE</scope>
</reference>
<feature type="compositionally biased region" description="Polar residues" evidence="1">
    <location>
        <begin position="70"/>
        <end position="84"/>
    </location>
</feature>
<dbReference type="AlphaFoldDB" id="A0A8B6CNT1"/>
<proteinExistence type="predicted"/>
<organism evidence="2 3">
    <name type="scientific">Mytilus galloprovincialis</name>
    <name type="common">Mediterranean mussel</name>
    <dbReference type="NCBI Taxonomy" id="29158"/>
    <lineage>
        <taxon>Eukaryota</taxon>
        <taxon>Metazoa</taxon>
        <taxon>Spiralia</taxon>
        <taxon>Lophotrochozoa</taxon>
        <taxon>Mollusca</taxon>
        <taxon>Bivalvia</taxon>
        <taxon>Autobranchia</taxon>
        <taxon>Pteriomorphia</taxon>
        <taxon>Mytilida</taxon>
        <taxon>Mytiloidea</taxon>
        <taxon>Mytilidae</taxon>
        <taxon>Mytilinae</taxon>
        <taxon>Mytilus</taxon>
    </lineage>
</organism>
<evidence type="ECO:0000313" key="3">
    <source>
        <dbReference type="Proteomes" id="UP000596742"/>
    </source>
</evidence>
<keyword evidence="3" id="KW-1185">Reference proteome</keyword>
<gene>
    <name evidence="2" type="ORF">MGAL_10B049950</name>
</gene>